<gene>
    <name evidence="3" type="ORF">PZE19_30685</name>
</gene>
<dbReference type="Pfam" id="PF07589">
    <property type="entry name" value="PEP-CTERM"/>
    <property type="match status" value="1"/>
</dbReference>
<feature type="signal peptide" evidence="1">
    <location>
        <begin position="1"/>
        <end position="29"/>
    </location>
</feature>
<sequence length="267" mass="27969">MKNRVGSASRVRPLMLALLALGLAPDALKADVLLDLSFNGSLQGARGERPVTATGVSFVPGVGGGAARFDDGNQLTYEAAGNIDPFVGTLEFVLRPDWNGDDGRNHVFLTWGGSGGMVFAKDAANNLRGIFNRYGENGDPETGVPGVINVSDWKAGASIYLVYTWDDAAKQLGLYINGRLMSSGAFSFDLPAIAEPLIQIGGNDFQPGNLGGSLDELRISDVALTAAEVEARYAALTAVPEPSSVVLGLCGLGILGAWTVSARRRRG</sequence>
<evidence type="ECO:0000256" key="1">
    <source>
        <dbReference type="SAM" id="SignalP"/>
    </source>
</evidence>
<dbReference type="Proteomes" id="UP001216907">
    <property type="component" value="Unassembled WGS sequence"/>
</dbReference>
<accession>A0ABT6FLB9</accession>
<dbReference type="EMBL" id="JARRAG010000003">
    <property type="protein sequence ID" value="MDG3008155.1"/>
    <property type="molecule type" value="Genomic_DNA"/>
</dbReference>
<feature type="domain" description="Ice-binding protein C-terminal" evidence="2">
    <location>
        <begin position="238"/>
        <end position="265"/>
    </location>
</feature>
<reference evidence="3 4" key="1">
    <citation type="submission" date="2023-03" db="EMBL/GenBank/DDBJ databases">
        <title>Paludisphaera mucosa sp. nov. a novel planctomycete from northern fen.</title>
        <authorList>
            <person name="Ivanova A."/>
        </authorList>
    </citation>
    <scope>NUCLEOTIDE SEQUENCE [LARGE SCALE GENOMIC DNA]</scope>
    <source>
        <strain evidence="3 4">Pla2</strain>
    </source>
</reference>
<proteinExistence type="predicted"/>
<dbReference type="InterPro" id="IPR013320">
    <property type="entry name" value="ConA-like_dom_sf"/>
</dbReference>
<evidence type="ECO:0000259" key="2">
    <source>
        <dbReference type="Pfam" id="PF07589"/>
    </source>
</evidence>
<evidence type="ECO:0000313" key="4">
    <source>
        <dbReference type="Proteomes" id="UP001216907"/>
    </source>
</evidence>
<organism evidence="3 4">
    <name type="scientific">Paludisphaera mucosa</name>
    <dbReference type="NCBI Taxonomy" id="3030827"/>
    <lineage>
        <taxon>Bacteria</taxon>
        <taxon>Pseudomonadati</taxon>
        <taxon>Planctomycetota</taxon>
        <taxon>Planctomycetia</taxon>
        <taxon>Isosphaerales</taxon>
        <taxon>Isosphaeraceae</taxon>
        <taxon>Paludisphaera</taxon>
    </lineage>
</organism>
<name>A0ABT6FLB9_9BACT</name>
<dbReference type="SUPFAM" id="SSF49899">
    <property type="entry name" value="Concanavalin A-like lectins/glucanases"/>
    <property type="match status" value="1"/>
</dbReference>
<dbReference type="RefSeq" id="WP_277864482.1">
    <property type="nucleotide sequence ID" value="NZ_JARRAG010000003.1"/>
</dbReference>
<feature type="chain" id="PRO_5047098705" evidence="1">
    <location>
        <begin position="30"/>
        <end position="267"/>
    </location>
</feature>
<evidence type="ECO:0000313" key="3">
    <source>
        <dbReference type="EMBL" id="MDG3008155.1"/>
    </source>
</evidence>
<protein>
    <submittedName>
        <fullName evidence="3">LamG domain-containing protein</fullName>
    </submittedName>
</protein>
<dbReference type="Gene3D" id="2.60.120.200">
    <property type="match status" value="1"/>
</dbReference>
<keyword evidence="4" id="KW-1185">Reference proteome</keyword>
<keyword evidence="1" id="KW-0732">Signal</keyword>
<comment type="caution">
    <text evidence="3">The sequence shown here is derived from an EMBL/GenBank/DDBJ whole genome shotgun (WGS) entry which is preliminary data.</text>
</comment>
<dbReference type="Pfam" id="PF13385">
    <property type="entry name" value="Laminin_G_3"/>
    <property type="match status" value="1"/>
</dbReference>
<dbReference type="InterPro" id="IPR013424">
    <property type="entry name" value="Ice-binding_C"/>
</dbReference>